<dbReference type="RefSeq" id="WP_259200759.1">
    <property type="nucleotide sequence ID" value="NZ_JANUXY010000010.1"/>
</dbReference>
<evidence type="ECO:0000256" key="11">
    <source>
        <dbReference type="ARBA" id="ARBA00041467"/>
    </source>
</evidence>
<sequence length="548" mass="61345">MRAQWEAKLSESLVEPFYRLQSEQEIAEGFSDVLAFGTAGIRSTFGLGSGRLNKFTIQKFALGLAKYLKQYTANPTVVIHFDTRHLSHAFAIEIAKVLGTNGTRVILPDTFKSTPELSFAVRHLQTTAGIMITASHNPKNYNGIKVYDSDGGQLLTEPSMILSQYIDSVKDPLNIPTTELATLQQQNIVMPLNEATTHAYRQKVKDLVGTISTASTKTILTSLHGTSLPLLANILDDVGYTNYVIAQAQSTPDGDFPTVHTANPESEDTFDVTKVLAEREDAQLIIATDPDADRLGFVERYTDGTTRYFNGNEIGLLLIKLRYDMLSNHTQDLFLIKSVVTGALSEKVAKSLGIKVINVLTGFKYISDQLKHLEHSSTQLLLAYEESHGYLVQDFSRDKDAIQVAPLLIKYKEQLTQANKTFKDVLMDIYQTYGHYQDRTLSPTFAGAEGSTKIREIMKTFEQLETINIENLTPLYIENYRTCESFDVNTGRTQKLHLPQTDLIKMIFSEGFIAVRPSGTEPKMKLYFSLNVDDLDSVINAFRTQFKL</sequence>
<keyword evidence="8" id="KW-0413">Isomerase</keyword>
<dbReference type="Proteomes" id="UP001205609">
    <property type="component" value="Unassembled WGS sequence"/>
</dbReference>
<evidence type="ECO:0000256" key="7">
    <source>
        <dbReference type="ARBA" id="ARBA00022842"/>
    </source>
</evidence>
<protein>
    <recommendedName>
        <fullName evidence="9">Phosphoglucomutase</fullName>
    </recommendedName>
    <alternativeName>
        <fullName evidence="11">Alpha-phosphoglucomutase</fullName>
    </alternativeName>
    <alternativeName>
        <fullName evidence="10">Glucose phosphomutase</fullName>
    </alternativeName>
</protein>
<comment type="pathway">
    <text evidence="2">Glycolipid metabolism; diglucosyl-diacylglycerol biosynthesis.</text>
</comment>
<feature type="domain" description="Alpha-D-phosphohexomutase alpha/beta/alpha" evidence="15">
    <location>
        <begin position="310"/>
        <end position="433"/>
    </location>
</feature>
<feature type="domain" description="Alpha-D-phosphohexomutase alpha/beta/alpha" evidence="14">
    <location>
        <begin position="199"/>
        <end position="299"/>
    </location>
</feature>
<dbReference type="Pfam" id="PF02878">
    <property type="entry name" value="PGM_PMM_I"/>
    <property type="match status" value="1"/>
</dbReference>
<dbReference type="InterPro" id="IPR005846">
    <property type="entry name" value="A-D-PHexomutase_a/b/a-III"/>
</dbReference>
<gene>
    <name evidence="16" type="ORF">NXS11_09440</name>
</gene>
<dbReference type="Pfam" id="PF02879">
    <property type="entry name" value="PGM_PMM_II"/>
    <property type="match status" value="1"/>
</dbReference>
<comment type="similarity">
    <text evidence="4 12">Belongs to the phosphohexose mutase family.</text>
</comment>
<evidence type="ECO:0000313" key="17">
    <source>
        <dbReference type="Proteomes" id="UP001205609"/>
    </source>
</evidence>
<dbReference type="EMBL" id="JANUXY010000010">
    <property type="protein sequence ID" value="MCS4487110.1"/>
    <property type="molecule type" value="Genomic_DNA"/>
</dbReference>
<dbReference type="InterPro" id="IPR036900">
    <property type="entry name" value="A-D-PHexomutase_C_sf"/>
</dbReference>
<evidence type="ECO:0000259" key="14">
    <source>
        <dbReference type="Pfam" id="PF02879"/>
    </source>
</evidence>
<keyword evidence="6 12" id="KW-0479">Metal-binding</keyword>
<evidence type="ECO:0000256" key="4">
    <source>
        <dbReference type="ARBA" id="ARBA00010231"/>
    </source>
</evidence>
<evidence type="ECO:0000256" key="3">
    <source>
        <dbReference type="ARBA" id="ARBA00005189"/>
    </source>
</evidence>
<dbReference type="InterPro" id="IPR016066">
    <property type="entry name" value="A-D-PHexomutase_CS"/>
</dbReference>
<accession>A0ABT2F5I8</accession>
<dbReference type="SUPFAM" id="SSF55957">
    <property type="entry name" value="Phosphoglucomutase, C-terminal domain"/>
    <property type="match status" value="1"/>
</dbReference>
<dbReference type="InterPro" id="IPR016055">
    <property type="entry name" value="A-D-PHexomutase_a/b/a-I/II/III"/>
</dbReference>
<evidence type="ECO:0000256" key="8">
    <source>
        <dbReference type="ARBA" id="ARBA00023235"/>
    </source>
</evidence>
<evidence type="ECO:0000256" key="9">
    <source>
        <dbReference type="ARBA" id="ARBA00039995"/>
    </source>
</evidence>
<evidence type="ECO:0000256" key="12">
    <source>
        <dbReference type="RuleBase" id="RU004326"/>
    </source>
</evidence>
<evidence type="ECO:0000256" key="6">
    <source>
        <dbReference type="ARBA" id="ARBA00022723"/>
    </source>
</evidence>
<evidence type="ECO:0000313" key="16">
    <source>
        <dbReference type="EMBL" id="MCS4487110.1"/>
    </source>
</evidence>
<dbReference type="PANTHER" id="PTHR45745:SF1">
    <property type="entry name" value="PHOSPHOGLUCOMUTASE 2B-RELATED"/>
    <property type="match status" value="1"/>
</dbReference>
<dbReference type="InterPro" id="IPR005841">
    <property type="entry name" value="Alpha-D-phosphohexomutase_SF"/>
</dbReference>
<name>A0ABT2F5I8_9STAP</name>
<keyword evidence="7 12" id="KW-0460">Magnesium</keyword>
<evidence type="ECO:0000256" key="1">
    <source>
        <dbReference type="ARBA" id="ARBA00001946"/>
    </source>
</evidence>
<evidence type="ECO:0000259" key="13">
    <source>
        <dbReference type="Pfam" id="PF02878"/>
    </source>
</evidence>
<dbReference type="Gene3D" id="3.30.310.50">
    <property type="entry name" value="Alpha-D-phosphohexomutase, C-terminal domain"/>
    <property type="match status" value="1"/>
</dbReference>
<dbReference type="InterPro" id="IPR005845">
    <property type="entry name" value="A-D-PHexomutase_a/b/a-II"/>
</dbReference>
<dbReference type="Gene3D" id="3.40.120.10">
    <property type="entry name" value="Alpha-D-Glucose-1,6-Bisphosphate, subunit A, domain 3"/>
    <property type="match status" value="3"/>
</dbReference>
<dbReference type="Pfam" id="PF02880">
    <property type="entry name" value="PGM_PMM_III"/>
    <property type="match status" value="1"/>
</dbReference>
<evidence type="ECO:0000259" key="15">
    <source>
        <dbReference type="Pfam" id="PF02880"/>
    </source>
</evidence>
<feature type="domain" description="Alpha-D-phosphohexomutase alpha/beta/alpha" evidence="13">
    <location>
        <begin position="35"/>
        <end position="163"/>
    </location>
</feature>
<keyword evidence="17" id="KW-1185">Reference proteome</keyword>
<dbReference type="PANTHER" id="PTHR45745">
    <property type="entry name" value="PHOSPHOMANNOMUTASE 45A"/>
    <property type="match status" value="1"/>
</dbReference>
<reference evidence="16 17" key="1">
    <citation type="journal article" date="2023" name="Int. J. Syst. Evol. Microbiol.">
        <title>Streptococcus sciuri sp. nov., Staphylococcus marylandisciuri sp. nov. and Staphylococcus americanisciuri sp. nov., isolated from faeces of eastern grey squirrel (Sciurus carolinensis).</title>
        <authorList>
            <person name="Volokhov D.V."/>
            <person name="Zagorodnyaya T.A."/>
            <person name="Furtak V.A."/>
            <person name="Nattanmai G."/>
            <person name="Randall L."/>
            <person name="Jose S."/>
            <person name="Gao Y."/>
            <person name="Eisenberg T."/>
            <person name="Delmonte P."/>
            <person name="Blom J."/>
            <person name="Mitchell K.K."/>
        </authorList>
    </citation>
    <scope>NUCLEOTIDE SEQUENCE [LARGE SCALE GENOMIC DNA]</scope>
    <source>
        <strain evidence="16 17">GRT3</strain>
    </source>
</reference>
<evidence type="ECO:0000256" key="5">
    <source>
        <dbReference type="ARBA" id="ARBA00022553"/>
    </source>
</evidence>
<dbReference type="CDD" id="cd05799">
    <property type="entry name" value="PGM2"/>
    <property type="match status" value="1"/>
</dbReference>
<organism evidence="16 17">
    <name type="scientific">Staphylococcus americanisciuri</name>
    <dbReference type="NCBI Taxonomy" id="2973940"/>
    <lineage>
        <taxon>Bacteria</taxon>
        <taxon>Bacillati</taxon>
        <taxon>Bacillota</taxon>
        <taxon>Bacilli</taxon>
        <taxon>Bacillales</taxon>
        <taxon>Staphylococcaceae</taxon>
        <taxon>Staphylococcus</taxon>
    </lineage>
</organism>
<keyword evidence="5" id="KW-0597">Phosphoprotein</keyword>
<comment type="cofactor">
    <cofactor evidence="1">
        <name>Mg(2+)</name>
        <dbReference type="ChEBI" id="CHEBI:18420"/>
    </cofactor>
</comment>
<evidence type="ECO:0000256" key="10">
    <source>
        <dbReference type="ARBA" id="ARBA00041398"/>
    </source>
</evidence>
<dbReference type="InterPro" id="IPR005844">
    <property type="entry name" value="A-D-PHexomutase_a/b/a-I"/>
</dbReference>
<comment type="pathway">
    <text evidence="3">Lipid metabolism.</text>
</comment>
<dbReference type="PROSITE" id="PS00710">
    <property type="entry name" value="PGM_PMM"/>
    <property type="match status" value="1"/>
</dbReference>
<dbReference type="SUPFAM" id="SSF53738">
    <property type="entry name" value="Phosphoglucomutase, first 3 domains"/>
    <property type="match status" value="3"/>
</dbReference>
<evidence type="ECO:0000256" key="2">
    <source>
        <dbReference type="ARBA" id="ARBA00005164"/>
    </source>
</evidence>
<proteinExistence type="inferred from homology"/>
<dbReference type="PRINTS" id="PR00509">
    <property type="entry name" value="PGMPMM"/>
</dbReference>
<comment type="caution">
    <text evidence="16">The sequence shown here is derived from an EMBL/GenBank/DDBJ whole genome shotgun (WGS) entry which is preliminary data.</text>
</comment>